<evidence type="ECO:0000313" key="5">
    <source>
        <dbReference type="Proteomes" id="UP001161757"/>
    </source>
</evidence>
<dbReference type="AlphaFoldDB" id="A0AAN6EKH5"/>
<dbReference type="InterPro" id="IPR048273">
    <property type="entry name" value="Luciferase"/>
</dbReference>
<dbReference type="InterPro" id="IPR040841">
    <property type="entry name" value="Luciferase_dom"/>
</dbReference>
<protein>
    <recommendedName>
        <fullName evidence="3">Luciferase domain-containing protein</fullName>
    </recommendedName>
</protein>
<reference evidence="4" key="1">
    <citation type="submission" date="2023-01" db="EMBL/GenBank/DDBJ databases">
        <title>Exophiala dermititidis isolated from Cystic Fibrosis Patient.</title>
        <authorList>
            <person name="Kurbessoian T."/>
            <person name="Crocker A."/>
            <person name="Murante D."/>
            <person name="Hogan D.A."/>
            <person name="Stajich J.E."/>
        </authorList>
    </citation>
    <scope>NUCLEOTIDE SEQUENCE</scope>
    <source>
        <strain evidence="4">Ex8</strain>
    </source>
</reference>
<name>A0AAN6EKH5_EXODE</name>
<feature type="region of interest" description="Disordered" evidence="1">
    <location>
        <begin position="104"/>
        <end position="132"/>
    </location>
</feature>
<evidence type="ECO:0000256" key="2">
    <source>
        <dbReference type="SAM" id="Phobius"/>
    </source>
</evidence>
<dbReference type="PANTHER" id="PTHR38695:SF1">
    <property type="entry name" value="AMINO ACID PERMEASE_ SLC12A DOMAIN-CONTAINING PROTEIN"/>
    <property type="match status" value="1"/>
</dbReference>
<feature type="transmembrane region" description="Helical" evidence="2">
    <location>
        <begin position="36"/>
        <end position="58"/>
    </location>
</feature>
<proteinExistence type="predicted"/>
<accession>A0AAN6EKH5</accession>
<evidence type="ECO:0000256" key="1">
    <source>
        <dbReference type="SAM" id="MobiDB-lite"/>
    </source>
</evidence>
<dbReference type="EMBL" id="JAJGCB010000029">
    <property type="protein sequence ID" value="KAJ8986962.1"/>
    <property type="molecule type" value="Genomic_DNA"/>
</dbReference>
<dbReference type="Proteomes" id="UP001161757">
    <property type="component" value="Unassembled WGS sequence"/>
</dbReference>
<dbReference type="PANTHER" id="PTHR38695">
    <property type="entry name" value="AMINO ACID PERMEASE_ SLC12A DOMAIN-CONTAINING PROTEIN"/>
    <property type="match status" value="1"/>
</dbReference>
<evidence type="ECO:0000259" key="3">
    <source>
        <dbReference type="Pfam" id="PF17648"/>
    </source>
</evidence>
<dbReference type="Pfam" id="PF17648">
    <property type="entry name" value="Luciferase"/>
    <property type="match status" value="1"/>
</dbReference>
<evidence type="ECO:0000313" key="4">
    <source>
        <dbReference type="EMBL" id="KAJ8986962.1"/>
    </source>
</evidence>
<keyword evidence="2" id="KW-0472">Membrane</keyword>
<keyword evidence="2" id="KW-0812">Transmembrane</keyword>
<organism evidence="4 5">
    <name type="scientific">Exophiala dermatitidis</name>
    <name type="common">Black yeast-like fungus</name>
    <name type="synonym">Wangiella dermatitidis</name>
    <dbReference type="NCBI Taxonomy" id="5970"/>
    <lineage>
        <taxon>Eukaryota</taxon>
        <taxon>Fungi</taxon>
        <taxon>Dikarya</taxon>
        <taxon>Ascomycota</taxon>
        <taxon>Pezizomycotina</taxon>
        <taxon>Eurotiomycetes</taxon>
        <taxon>Chaetothyriomycetidae</taxon>
        <taxon>Chaetothyriales</taxon>
        <taxon>Herpotrichiellaceae</taxon>
        <taxon>Exophiala</taxon>
    </lineage>
</organism>
<comment type="caution">
    <text evidence="4">The sequence shown here is derived from an EMBL/GenBank/DDBJ whole genome shotgun (WGS) entry which is preliminary data.</text>
</comment>
<gene>
    <name evidence="4" type="ORF">HRR80_008904</name>
</gene>
<feature type="domain" description="Luciferase" evidence="3">
    <location>
        <begin position="204"/>
        <end position="270"/>
    </location>
</feature>
<sequence>MSTSSFSSITNIGTKLTNSITSLLPTRFHFRNSSPASPLITTAAVVVGTIGSLAFARWAWTDYQAYLGYGPGGLPYNVFGWLITTTVLRALAINTLDVRKLESDPDQRTWLPTAPEELPERKGPRPTLGRHAVPQRQMDQFAPEEIQKNLITSFESIVTKNPHLIQFKPSQYERRHEAIWVADSVDASKTPAPFGNNKNKYPLEISHVHPNADCSVHVVLAPRDAARVIRAGWGQLHGLAGSKVIPRSYVFLYAPRTQEELNVIMELVRAGIGYVTGTDLKDVQPAQRI</sequence>
<keyword evidence="2" id="KW-1133">Transmembrane helix</keyword>